<keyword evidence="1" id="KW-0472">Membrane</keyword>
<keyword evidence="1" id="KW-1133">Transmembrane helix</keyword>
<dbReference type="eggNOG" id="ENOG5032TS3">
    <property type="taxonomic scope" value="Bacteria"/>
</dbReference>
<organism evidence="2 3">
    <name type="scientific">Truepera radiovictrix (strain DSM 17093 / CIP 108686 / LMG 22925 / RQ-24)</name>
    <dbReference type="NCBI Taxonomy" id="649638"/>
    <lineage>
        <taxon>Bacteria</taxon>
        <taxon>Thermotogati</taxon>
        <taxon>Deinococcota</taxon>
        <taxon>Deinococci</taxon>
        <taxon>Trueperales</taxon>
        <taxon>Trueperaceae</taxon>
        <taxon>Truepera</taxon>
    </lineage>
</organism>
<dbReference type="Proteomes" id="UP000000379">
    <property type="component" value="Chromosome"/>
</dbReference>
<feature type="transmembrane region" description="Helical" evidence="1">
    <location>
        <begin position="94"/>
        <end position="110"/>
    </location>
</feature>
<sequence length="247" mass="27301">MQLSQTYPRSAPSPRRLFIVTLALLLVIDLLFIGAFLAHTRLTRDVAYSGIFHDRTRWSLGIDGSYPEIFSYLKAGFAALLLFVLFARKRALTYVAWGVTLVFILLDDALELHERVGAALVDSGALPTLLGVRPELYAEAVLWLAVAPPLLLLIALGYRREPALRPLSRLLLGLLGALFFCGAVVDALHAAAPYVENPTVRFFLARTILLEDGGELVVLSFFAALTLLHFVLEQTSPARRFLTARAR</sequence>
<reference evidence="2 3" key="2">
    <citation type="journal article" date="2011" name="Stand. Genomic Sci.">
        <title>Complete genome sequence of Truepera radiovictrix type strain (RQ-24).</title>
        <authorList>
            <person name="Ivanova N."/>
            <person name="Rohde C."/>
            <person name="Munk C."/>
            <person name="Nolan M."/>
            <person name="Lucas S."/>
            <person name="Del Rio T.G."/>
            <person name="Tice H."/>
            <person name="Deshpande S."/>
            <person name="Cheng J.F."/>
            <person name="Tapia R."/>
            <person name="Han C."/>
            <person name="Goodwin L."/>
            <person name="Pitluck S."/>
            <person name="Liolios K."/>
            <person name="Mavromatis K."/>
            <person name="Mikhailova N."/>
            <person name="Pati A."/>
            <person name="Chen A."/>
            <person name="Palaniappan K."/>
            <person name="Land M."/>
            <person name="Hauser L."/>
            <person name="Chang Y.J."/>
            <person name="Jeffries C.D."/>
            <person name="Brambilla E."/>
            <person name="Rohde M."/>
            <person name="Goker M."/>
            <person name="Tindall B.J."/>
            <person name="Woyke T."/>
            <person name="Bristow J."/>
            <person name="Eisen J.A."/>
            <person name="Markowitz V."/>
            <person name="Hugenholtz P."/>
            <person name="Kyrpides N.C."/>
            <person name="Klenk H.P."/>
            <person name="Lapidus A."/>
        </authorList>
    </citation>
    <scope>NUCLEOTIDE SEQUENCE [LARGE SCALE GENOMIC DNA]</scope>
    <source>
        <strain evidence="3">DSM 17093 / CIP 108686 / LMG 22925 / RQ-24</strain>
    </source>
</reference>
<evidence type="ECO:0000313" key="3">
    <source>
        <dbReference type="Proteomes" id="UP000000379"/>
    </source>
</evidence>
<proteinExistence type="predicted"/>
<feature type="transmembrane region" description="Helical" evidence="1">
    <location>
        <begin position="214"/>
        <end position="232"/>
    </location>
</feature>
<protein>
    <submittedName>
        <fullName evidence="2">Uncharacterized protein</fullName>
    </submittedName>
</protein>
<keyword evidence="3" id="KW-1185">Reference proteome</keyword>
<evidence type="ECO:0000256" key="1">
    <source>
        <dbReference type="SAM" id="Phobius"/>
    </source>
</evidence>
<dbReference type="AlphaFoldDB" id="D7CWY6"/>
<dbReference type="EMBL" id="CP002049">
    <property type="protein sequence ID" value="ADI14494.1"/>
    <property type="molecule type" value="Genomic_DNA"/>
</dbReference>
<dbReference type="RefSeq" id="WP_013177864.1">
    <property type="nucleotide sequence ID" value="NC_014221.1"/>
</dbReference>
<gene>
    <name evidence="2" type="ordered locus">Trad_1372</name>
</gene>
<reference evidence="3" key="1">
    <citation type="submission" date="2010-05" db="EMBL/GenBank/DDBJ databases">
        <title>The complete genome of Truepera radiovictris DSM 17093.</title>
        <authorList>
            <consortium name="US DOE Joint Genome Institute (JGI-PGF)"/>
            <person name="Lucas S."/>
            <person name="Copeland A."/>
            <person name="Lapidus A."/>
            <person name="Glavina del Rio T."/>
            <person name="Dalin E."/>
            <person name="Tice H."/>
            <person name="Bruce D."/>
            <person name="Goodwin L."/>
            <person name="Pitluck S."/>
            <person name="Kyrpides N."/>
            <person name="Mavromatis K."/>
            <person name="Ovchinnikova G."/>
            <person name="Munk A.C."/>
            <person name="Detter J.C."/>
            <person name="Han C."/>
            <person name="Tapia R."/>
            <person name="Land M."/>
            <person name="Hauser L."/>
            <person name="Markowitz V."/>
            <person name="Cheng J.-F."/>
            <person name="Hugenholtz P."/>
            <person name="Woyke T."/>
            <person name="Wu D."/>
            <person name="Tindall B."/>
            <person name="Pomrenke H.G."/>
            <person name="Brambilla E."/>
            <person name="Klenk H.-P."/>
            <person name="Eisen J.A."/>
        </authorList>
    </citation>
    <scope>NUCLEOTIDE SEQUENCE [LARGE SCALE GENOMIC DNA]</scope>
    <source>
        <strain evidence="3">DSM 17093 / CIP 108686 / LMG 22925 / RQ-24</strain>
    </source>
</reference>
<evidence type="ECO:0000313" key="2">
    <source>
        <dbReference type="EMBL" id="ADI14494.1"/>
    </source>
</evidence>
<feature type="transmembrane region" description="Helical" evidence="1">
    <location>
        <begin position="140"/>
        <end position="158"/>
    </location>
</feature>
<accession>D7CWY6</accession>
<name>D7CWY6_TRURR</name>
<feature type="transmembrane region" description="Helical" evidence="1">
    <location>
        <begin position="69"/>
        <end position="87"/>
    </location>
</feature>
<feature type="transmembrane region" description="Helical" evidence="1">
    <location>
        <begin position="17"/>
        <end position="38"/>
    </location>
</feature>
<dbReference type="OrthoDB" id="7857417at2"/>
<feature type="transmembrane region" description="Helical" evidence="1">
    <location>
        <begin position="170"/>
        <end position="194"/>
    </location>
</feature>
<dbReference type="KEGG" id="tra:Trad_1372"/>
<dbReference type="HOGENOM" id="CLU_103306_0_0_0"/>
<keyword evidence="1" id="KW-0812">Transmembrane</keyword>